<dbReference type="Proteomes" id="UP000299102">
    <property type="component" value="Unassembled WGS sequence"/>
</dbReference>
<organism evidence="2 3">
    <name type="scientific">Eumeta variegata</name>
    <name type="common">Bagworm moth</name>
    <name type="synonym">Eumeta japonica</name>
    <dbReference type="NCBI Taxonomy" id="151549"/>
    <lineage>
        <taxon>Eukaryota</taxon>
        <taxon>Metazoa</taxon>
        <taxon>Ecdysozoa</taxon>
        <taxon>Arthropoda</taxon>
        <taxon>Hexapoda</taxon>
        <taxon>Insecta</taxon>
        <taxon>Pterygota</taxon>
        <taxon>Neoptera</taxon>
        <taxon>Endopterygota</taxon>
        <taxon>Lepidoptera</taxon>
        <taxon>Glossata</taxon>
        <taxon>Ditrysia</taxon>
        <taxon>Tineoidea</taxon>
        <taxon>Psychidae</taxon>
        <taxon>Oiketicinae</taxon>
        <taxon>Eumeta</taxon>
    </lineage>
</organism>
<evidence type="ECO:0000256" key="1">
    <source>
        <dbReference type="SAM" id="MobiDB-lite"/>
    </source>
</evidence>
<reference evidence="2 3" key="1">
    <citation type="journal article" date="2019" name="Commun. Biol.">
        <title>The bagworm genome reveals a unique fibroin gene that provides high tensile strength.</title>
        <authorList>
            <person name="Kono N."/>
            <person name="Nakamura H."/>
            <person name="Ohtoshi R."/>
            <person name="Tomita M."/>
            <person name="Numata K."/>
            <person name="Arakawa K."/>
        </authorList>
    </citation>
    <scope>NUCLEOTIDE SEQUENCE [LARGE SCALE GENOMIC DNA]</scope>
</reference>
<feature type="region of interest" description="Disordered" evidence="1">
    <location>
        <begin position="1"/>
        <end position="21"/>
    </location>
</feature>
<dbReference type="AlphaFoldDB" id="A0A4C1Y2M4"/>
<feature type="region of interest" description="Disordered" evidence="1">
    <location>
        <begin position="52"/>
        <end position="81"/>
    </location>
</feature>
<proteinExistence type="predicted"/>
<sequence length="81" mass="9371">MQGNRNRMPEPPELSLTRRNEKGVFSYRTRIRRTTFARRRPFVYVFPRRIGARPRAPGTGRRELAPLPGPVNQISAMGPPR</sequence>
<comment type="caution">
    <text evidence="2">The sequence shown here is derived from an EMBL/GenBank/DDBJ whole genome shotgun (WGS) entry which is preliminary data.</text>
</comment>
<gene>
    <name evidence="2" type="ORF">EVAR_39253_1</name>
</gene>
<name>A0A4C1Y2M4_EUMVA</name>
<evidence type="ECO:0000313" key="3">
    <source>
        <dbReference type="Proteomes" id="UP000299102"/>
    </source>
</evidence>
<keyword evidence="3" id="KW-1185">Reference proteome</keyword>
<evidence type="ECO:0000313" key="2">
    <source>
        <dbReference type="EMBL" id="GBP69052.1"/>
    </source>
</evidence>
<accession>A0A4C1Y2M4</accession>
<protein>
    <submittedName>
        <fullName evidence="2">Uncharacterized protein</fullName>
    </submittedName>
</protein>
<dbReference type="EMBL" id="BGZK01001028">
    <property type="protein sequence ID" value="GBP69052.1"/>
    <property type="molecule type" value="Genomic_DNA"/>
</dbReference>